<dbReference type="NCBIfam" id="TIGR01352">
    <property type="entry name" value="tonB_Cterm"/>
    <property type="match status" value="1"/>
</dbReference>
<keyword evidence="5" id="KW-0997">Cell inner membrane</keyword>
<proteinExistence type="inferred from homology"/>
<dbReference type="PROSITE" id="PS52015">
    <property type="entry name" value="TONB_CTD"/>
    <property type="match status" value="1"/>
</dbReference>
<sequence>MPPSLNAPSAMTPATLPPVRIRIASTVAVVALAHIALIAAIMQMTQRQAPPLSIESKVITAQLLRQEPAPVAAPPAPPALRSALEPVPHPVVKKKLEPHVAPPRPLPAPKPAPATPKAVTSPEPAPTVARTQESATNQPAKAPEQPAAQSPAAGASNRETLAIAAPKAVPHIDCRVVKPDYPALSRRRGETGTADVRFVVGATGTIERVELAKSSGYPRLDDAALAAMRASSCRPYVENGTPIRVTYTQPFGFALDD</sequence>
<dbReference type="EMBL" id="PNYC01000019">
    <property type="protein sequence ID" value="PMS33309.1"/>
    <property type="molecule type" value="Genomic_DNA"/>
</dbReference>
<protein>
    <submittedName>
        <fullName evidence="13">Energy transducer TonB</fullName>
    </submittedName>
</protein>
<organism evidence="13 14">
    <name type="scientific">Trinickia symbiotica</name>
    <dbReference type="NCBI Taxonomy" id="863227"/>
    <lineage>
        <taxon>Bacteria</taxon>
        <taxon>Pseudomonadati</taxon>
        <taxon>Pseudomonadota</taxon>
        <taxon>Betaproteobacteria</taxon>
        <taxon>Burkholderiales</taxon>
        <taxon>Burkholderiaceae</taxon>
        <taxon>Trinickia</taxon>
    </lineage>
</organism>
<evidence type="ECO:0000256" key="4">
    <source>
        <dbReference type="ARBA" id="ARBA00022475"/>
    </source>
</evidence>
<dbReference type="SUPFAM" id="SSF74653">
    <property type="entry name" value="TolA/TonB C-terminal domain"/>
    <property type="match status" value="1"/>
</dbReference>
<dbReference type="PANTHER" id="PTHR33446:SF2">
    <property type="entry name" value="PROTEIN TONB"/>
    <property type="match status" value="1"/>
</dbReference>
<dbReference type="Proteomes" id="UP000235777">
    <property type="component" value="Unassembled WGS sequence"/>
</dbReference>
<evidence type="ECO:0000256" key="1">
    <source>
        <dbReference type="ARBA" id="ARBA00004383"/>
    </source>
</evidence>
<dbReference type="InterPro" id="IPR037682">
    <property type="entry name" value="TonB_C"/>
</dbReference>
<accession>A0A2N7WV22</accession>
<dbReference type="OrthoDB" id="9792439at2"/>
<feature type="compositionally biased region" description="Pro residues" evidence="10">
    <location>
        <begin position="100"/>
        <end position="114"/>
    </location>
</feature>
<dbReference type="AlphaFoldDB" id="A0A2N7WV22"/>
<evidence type="ECO:0000256" key="2">
    <source>
        <dbReference type="ARBA" id="ARBA00006555"/>
    </source>
</evidence>
<gene>
    <name evidence="13" type="ORF">C0Z20_25290</name>
</gene>
<dbReference type="InterPro" id="IPR051045">
    <property type="entry name" value="TonB-dependent_transducer"/>
</dbReference>
<comment type="subcellular location">
    <subcellularLocation>
        <location evidence="1">Cell inner membrane</location>
        <topology evidence="1">Single-pass membrane protein</topology>
        <orientation evidence="1">Periplasmic side</orientation>
    </subcellularLocation>
</comment>
<evidence type="ECO:0000256" key="8">
    <source>
        <dbReference type="ARBA" id="ARBA00022989"/>
    </source>
</evidence>
<dbReference type="GO" id="GO:0005886">
    <property type="term" value="C:plasma membrane"/>
    <property type="evidence" value="ECO:0007669"/>
    <property type="project" value="UniProtKB-SubCell"/>
</dbReference>
<dbReference type="PANTHER" id="PTHR33446">
    <property type="entry name" value="PROTEIN TONB-RELATED"/>
    <property type="match status" value="1"/>
</dbReference>
<feature type="region of interest" description="Disordered" evidence="10">
    <location>
        <begin position="97"/>
        <end position="155"/>
    </location>
</feature>
<keyword evidence="14" id="KW-1185">Reference proteome</keyword>
<evidence type="ECO:0000256" key="6">
    <source>
        <dbReference type="ARBA" id="ARBA00022692"/>
    </source>
</evidence>
<dbReference type="STRING" id="863227.GCA_000373005_02070"/>
<feature type="domain" description="TonB C-terminal" evidence="12">
    <location>
        <begin position="166"/>
        <end position="257"/>
    </location>
</feature>
<dbReference type="Pfam" id="PF03544">
    <property type="entry name" value="TonB_C"/>
    <property type="match status" value="1"/>
</dbReference>
<dbReference type="InterPro" id="IPR006260">
    <property type="entry name" value="TonB/TolA_C"/>
</dbReference>
<dbReference type="GO" id="GO:0015031">
    <property type="term" value="P:protein transport"/>
    <property type="evidence" value="ECO:0007669"/>
    <property type="project" value="UniProtKB-KW"/>
</dbReference>
<reference evidence="13 14" key="1">
    <citation type="submission" date="2018-01" db="EMBL/GenBank/DDBJ databases">
        <title>Whole genome analyses suggest that Burkholderia sensu lato contains two further novel genera in the rhizoxinica-symbiotica group Mycetohabitans gen. nov., and Trinickia gen. nov.: implications for the evolution of diazotrophy and nodulation in the Burkholderiaceae.</title>
        <authorList>
            <person name="Estrada-de los Santos P."/>
            <person name="Palmer M."/>
            <person name="Chavez-Ramirez B."/>
            <person name="Beukes C."/>
            <person name="Steenkamp E.T."/>
            <person name="Hirsch A.M."/>
            <person name="Manyaka P."/>
            <person name="Maluk M."/>
            <person name="Lafos M."/>
            <person name="Crook M."/>
            <person name="Gross E."/>
            <person name="Simon M.F."/>
            <person name="Bueno dos Reis Junior F."/>
            <person name="Poole P.S."/>
            <person name="Venter S.N."/>
            <person name="James E.K."/>
        </authorList>
    </citation>
    <scope>NUCLEOTIDE SEQUENCE [LARGE SCALE GENOMIC DNA]</scope>
    <source>
        <strain evidence="13 14">JPY 581</strain>
    </source>
</reference>
<keyword evidence="4" id="KW-1003">Cell membrane</keyword>
<evidence type="ECO:0000256" key="11">
    <source>
        <dbReference type="SAM" id="Phobius"/>
    </source>
</evidence>
<comment type="caution">
    <text evidence="13">The sequence shown here is derived from an EMBL/GenBank/DDBJ whole genome shotgun (WGS) entry which is preliminary data.</text>
</comment>
<feature type="transmembrane region" description="Helical" evidence="11">
    <location>
        <begin position="20"/>
        <end position="42"/>
    </location>
</feature>
<evidence type="ECO:0000256" key="9">
    <source>
        <dbReference type="ARBA" id="ARBA00023136"/>
    </source>
</evidence>
<dbReference type="Gene3D" id="3.30.1150.10">
    <property type="match status" value="1"/>
</dbReference>
<feature type="compositionally biased region" description="Low complexity" evidence="10">
    <location>
        <begin position="138"/>
        <end position="155"/>
    </location>
</feature>
<evidence type="ECO:0000313" key="13">
    <source>
        <dbReference type="EMBL" id="PMS33309.1"/>
    </source>
</evidence>
<keyword evidence="3" id="KW-0813">Transport</keyword>
<dbReference type="RefSeq" id="WP_035468620.1">
    <property type="nucleotide sequence ID" value="NZ_KB890172.1"/>
</dbReference>
<evidence type="ECO:0000256" key="5">
    <source>
        <dbReference type="ARBA" id="ARBA00022519"/>
    </source>
</evidence>
<keyword evidence="6 11" id="KW-0812">Transmembrane</keyword>
<dbReference type="GO" id="GO:0055085">
    <property type="term" value="P:transmembrane transport"/>
    <property type="evidence" value="ECO:0007669"/>
    <property type="project" value="InterPro"/>
</dbReference>
<evidence type="ECO:0000313" key="14">
    <source>
        <dbReference type="Proteomes" id="UP000235777"/>
    </source>
</evidence>
<evidence type="ECO:0000256" key="7">
    <source>
        <dbReference type="ARBA" id="ARBA00022927"/>
    </source>
</evidence>
<comment type="similarity">
    <text evidence="2">Belongs to the TonB family.</text>
</comment>
<keyword evidence="9 11" id="KW-0472">Membrane</keyword>
<keyword evidence="8 11" id="KW-1133">Transmembrane helix</keyword>
<evidence type="ECO:0000256" key="3">
    <source>
        <dbReference type="ARBA" id="ARBA00022448"/>
    </source>
</evidence>
<evidence type="ECO:0000256" key="10">
    <source>
        <dbReference type="SAM" id="MobiDB-lite"/>
    </source>
</evidence>
<evidence type="ECO:0000259" key="12">
    <source>
        <dbReference type="PROSITE" id="PS52015"/>
    </source>
</evidence>
<keyword evidence="7" id="KW-0653">Protein transport</keyword>
<name>A0A2N7WV22_9BURK</name>